<proteinExistence type="predicted"/>
<feature type="compositionally biased region" description="Basic and acidic residues" evidence="1">
    <location>
        <begin position="219"/>
        <end position="236"/>
    </location>
</feature>
<accession>A0A1C0ZY60</accession>
<protein>
    <submittedName>
        <fullName evidence="2">Stage II sporulation protein R</fullName>
    </submittedName>
</protein>
<keyword evidence="3" id="KW-1185">Reference proteome</keyword>
<evidence type="ECO:0000313" key="2">
    <source>
        <dbReference type="EMBL" id="OCT13084.1"/>
    </source>
</evidence>
<dbReference type="NCBIfam" id="TIGR02837">
    <property type="entry name" value="spore_II_R"/>
    <property type="match status" value="1"/>
</dbReference>
<comment type="caution">
    <text evidence="2">The sequence shown here is derived from an EMBL/GenBank/DDBJ whole genome shotgun (WGS) entry which is preliminary data.</text>
</comment>
<dbReference type="STRING" id="512399.A8709_20250"/>
<dbReference type="EMBL" id="LYPC01000025">
    <property type="protein sequence ID" value="OCT13084.1"/>
    <property type="molecule type" value="Genomic_DNA"/>
</dbReference>
<name>A0A1C0ZY60_9BACL</name>
<dbReference type="OrthoDB" id="9793324at2"/>
<feature type="region of interest" description="Disordered" evidence="1">
    <location>
        <begin position="185"/>
        <end position="236"/>
    </location>
</feature>
<organism evidence="2 3">
    <name type="scientific">Paenibacillus pectinilyticus</name>
    <dbReference type="NCBI Taxonomy" id="512399"/>
    <lineage>
        <taxon>Bacteria</taxon>
        <taxon>Bacillati</taxon>
        <taxon>Bacillota</taxon>
        <taxon>Bacilli</taxon>
        <taxon>Bacillales</taxon>
        <taxon>Paenibacillaceae</taxon>
        <taxon>Paenibacillus</taxon>
    </lineage>
</organism>
<dbReference type="AlphaFoldDB" id="A0A1C0ZY60"/>
<dbReference type="Proteomes" id="UP000093309">
    <property type="component" value="Unassembled WGS sequence"/>
</dbReference>
<evidence type="ECO:0000256" key="1">
    <source>
        <dbReference type="SAM" id="MobiDB-lite"/>
    </source>
</evidence>
<feature type="compositionally biased region" description="Basic and acidic residues" evidence="1">
    <location>
        <begin position="185"/>
        <end position="200"/>
    </location>
</feature>
<evidence type="ECO:0000313" key="3">
    <source>
        <dbReference type="Proteomes" id="UP000093309"/>
    </source>
</evidence>
<dbReference type="InterPro" id="IPR014202">
    <property type="entry name" value="Spore_II_R"/>
</dbReference>
<gene>
    <name evidence="2" type="ORF">A8709_20250</name>
</gene>
<reference evidence="3" key="1">
    <citation type="submission" date="2016-05" db="EMBL/GenBank/DDBJ databases">
        <title>Paenibacillus oryzae. sp. nov., isolated from the rice root.</title>
        <authorList>
            <person name="Zhang J."/>
            <person name="Zhang X."/>
        </authorList>
    </citation>
    <scope>NUCLEOTIDE SEQUENCE [LARGE SCALE GENOMIC DNA]</scope>
    <source>
        <strain evidence="3">KCTC13222</strain>
    </source>
</reference>
<sequence length="271" mass="29994">MVKRTERQSFKSLLFISFALILMIMCWESNRTNAAVITPKIPEESIRLRILANSDSAQDQALKREIRDAIIARMQEWVVGPHSLDEARAVVKAHLPEFDVLVGQMIEARGYSYPHTVELGVVPFPTKMYGDDVYPAGDYEALRVVIGSGEGQNWWCVLFPPLCFVDSVSGEAVASAAVVVAKTTDENGKEKPVKDAKSKASESPTAKKKNEVTAQDTGATKDKAAAKEKVTAKDTDANVQEVAAVPSEQAQQPQVKFFIWEMIKKIFSWFS</sequence>
<dbReference type="Pfam" id="PF09551">
    <property type="entry name" value="Spore_II_R"/>
    <property type="match status" value="1"/>
</dbReference>
<dbReference type="RefSeq" id="WP_065854443.1">
    <property type="nucleotide sequence ID" value="NZ_LYPC01000025.1"/>
</dbReference>